<dbReference type="Proteomes" id="UP000466894">
    <property type="component" value="Chromosome"/>
</dbReference>
<accession>A0A7I7PA89</accession>
<evidence type="ECO:0000313" key="3">
    <source>
        <dbReference type="Proteomes" id="UP000466894"/>
    </source>
</evidence>
<dbReference type="PANTHER" id="PTHR42877">
    <property type="entry name" value="L-ORNITHINE N(5)-MONOOXYGENASE-RELATED"/>
    <property type="match status" value="1"/>
</dbReference>
<dbReference type="EMBL" id="AP022583">
    <property type="protein sequence ID" value="BBY05489.1"/>
    <property type="molecule type" value="Genomic_DNA"/>
</dbReference>
<dbReference type="Pfam" id="PF16170">
    <property type="entry name" value="DUF4873"/>
    <property type="match status" value="1"/>
</dbReference>
<dbReference type="InterPro" id="IPR051209">
    <property type="entry name" value="FAD-bind_Monooxygenase_sf"/>
</dbReference>
<dbReference type="InterPro" id="IPR036188">
    <property type="entry name" value="FAD/NAD-bd_sf"/>
</dbReference>
<protein>
    <recommendedName>
        <fullName evidence="1">DUF4873 domain-containing protein</fullName>
    </recommendedName>
</protein>
<sequence length="415" mass="45299">MTQSADPAEPRHDVVVIGAGAAAEFALTALTEAGNTGLANEVVSSVFDDDSDTWRVTTSGGEVHRAHVVITYSRLFVPWFPNTLGPNEFRGVWFHSAAPDHDFDPAGKRVAVVGADSTAGREIDRLVASGASVKVFAYPPRRFIPILLGPTARAKRWLRRHAEPMQRAAAPRRPELVRSAIDTVTSEGIRTCDGEHHDVDAIIYGTGFCLADHVADDTLVGAAGMTIRQAWRDGMEPYLGVAVHRFPNYFVITGPDDAAQLRYITRCLKWMTRRASTRIEVRHSTQQVFNERVHLRPPKQHRPTSACELSSSAGVEDDTYDGPATLSIAGSSRQVRVRLTGYVEPIDGQYHWQGTLFDNLPTDLLKQARAVTLSVGKRSAPARIIEETPQGTHTIAGVGPPPFTLDSVELTGSQP</sequence>
<name>A0A7I7PA89_9MYCO</name>
<gene>
    <name evidence="2" type="ORF">MNVI_08070</name>
</gene>
<feature type="domain" description="DUF4873" evidence="1">
    <location>
        <begin position="317"/>
        <end position="404"/>
    </location>
</feature>
<proteinExistence type="predicted"/>
<dbReference type="Gene3D" id="3.50.50.60">
    <property type="entry name" value="FAD/NAD(P)-binding domain"/>
    <property type="match status" value="2"/>
</dbReference>
<evidence type="ECO:0000313" key="2">
    <source>
        <dbReference type="EMBL" id="BBY05489.1"/>
    </source>
</evidence>
<reference evidence="2 3" key="1">
    <citation type="journal article" date="2019" name="Emerg. Microbes Infect.">
        <title>Comprehensive subspecies identification of 175 nontuberculous mycobacteria species based on 7547 genomic profiles.</title>
        <authorList>
            <person name="Matsumoto Y."/>
            <person name="Kinjo T."/>
            <person name="Motooka D."/>
            <person name="Nabeya D."/>
            <person name="Jung N."/>
            <person name="Uechi K."/>
            <person name="Horii T."/>
            <person name="Iida T."/>
            <person name="Fujita J."/>
            <person name="Nakamura S."/>
        </authorList>
    </citation>
    <scope>NUCLEOTIDE SEQUENCE [LARGE SCALE GENOMIC DNA]</scope>
    <source>
        <strain evidence="2 3">JCM 16367</strain>
    </source>
</reference>
<dbReference type="InterPro" id="IPR032371">
    <property type="entry name" value="DUF4873"/>
</dbReference>
<dbReference type="PANTHER" id="PTHR42877:SF4">
    <property type="entry name" value="FAD_NAD(P)-BINDING DOMAIN-CONTAINING PROTEIN-RELATED"/>
    <property type="match status" value="1"/>
</dbReference>
<evidence type="ECO:0000259" key="1">
    <source>
        <dbReference type="Pfam" id="PF16170"/>
    </source>
</evidence>
<dbReference type="SUPFAM" id="SSF51905">
    <property type="entry name" value="FAD/NAD(P)-binding domain"/>
    <property type="match status" value="2"/>
</dbReference>
<dbReference type="KEGG" id="mnv:MNVI_08070"/>
<organism evidence="2 3">
    <name type="scientific">Mycobacterium noviomagense</name>
    <dbReference type="NCBI Taxonomy" id="459858"/>
    <lineage>
        <taxon>Bacteria</taxon>
        <taxon>Bacillati</taxon>
        <taxon>Actinomycetota</taxon>
        <taxon>Actinomycetes</taxon>
        <taxon>Mycobacteriales</taxon>
        <taxon>Mycobacteriaceae</taxon>
        <taxon>Mycobacterium</taxon>
    </lineage>
</organism>
<dbReference type="AlphaFoldDB" id="A0A7I7PA89"/>